<dbReference type="OrthoDB" id="5303367at2759"/>
<name>A0A5C3LV41_9AGAR</name>
<gene>
    <name evidence="2" type="ORF">BDQ12DRAFT_250716</name>
</gene>
<dbReference type="InterPro" id="IPR052895">
    <property type="entry name" value="HetReg/Transcr_Mod"/>
</dbReference>
<evidence type="ECO:0000259" key="1">
    <source>
        <dbReference type="Pfam" id="PF06985"/>
    </source>
</evidence>
<dbReference type="AlphaFoldDB" id="A0A5C3LV41"/>
<evidence type="ECO:0000313" key="2">
    <source>
        <dbReference type="EMBL" id="TFK36437.1"/>
    </source>
</evidence>
<dbReference type="Pfam" id="PF06985">
    <property type="entry name" value="HET"/>
    <property type="match status" value="1"/>
</dbReference>
<organism evidence="2 3">
    <name type="scientific">Crucibulum laeve</name>
    <dbReference type="NCBI Taxonomy" id="68775"/>
    <lineage>
        <taxon>Eukaryota</taxon>
        <taxon>Fungi</taxon>
        <taxon>Dikarya</taxon>
        <taxon>Basidiomycota</taxon>
        <taxon>Agaricomycotina</taxon>
        <taxon>Agaricomycetes</taxon>
        <taxon>Agaricomycetidae</taxon>
        <taxon>Agaricales</taxon>
        <taxon>Agaricineae</taxon>
        <taxon>Nidulariaceae</taxon>
        <taxon>Crucibulum</taxon>
    </lineage>
</organism>
<keyword evidence="3" id="KW-1185">Reference proteome</keyword>
<dbReference type="InterPro" id="IPR010730">
    <property type="entry name" value="HET"/>
</dbReference>
<dbReference type="PANTHER" id="PTHR24148">
    <property type="entry name" value="ANKYRIN REPEAT DOMAIN-CONTAINING PROTEIN 39 HOMOLOG-RELATED"/>
    <property type="match status" value="1"/>
</dbReference>
<dbReference type="Proteomes" id="UP000308652">
    <property type="component" value="Unassembled WGS sequence"/>
</dbReference>
<protein>
    <submittedName>
        <fullName evidence="2">Heterokaryon incompatibility protein-domain-containing protein</fullName>
    </submittedName>
</protein>
<evidence type="ECO:0000313" key="3">
    <source>
        <dbReference type="Proteomes" id="UP000308652"/>
    </source>
</evidence>
<accession>A0A5C3LV41</accession>
<dbReference type="PANTHER" id="PTHR24148:SF64">
    <property type="entry name" value="HETEROKARYON INCOMPATIBILITY DOMAIN-CONTAINING PROTEIN"/>
    <property type="match status" value="1"/>
</dbReference>
<reference evidence="2 3" key="1">
    <citation type="journal article" date="2019" name="Nat. Ecol. Evol.">
        <title>Megaphylogeny resolves global patterns of mushroom evolution.</title>
        <authorList>
            <person name="Varga T."/>
            <person name="Krizsan K."/>
            <person name="Foldi C."/>
            <person name="Dima B."/>
            <person name="Sanchez-Garcia M."/>
            <person name="Sanchez-Ramirez S."/>
            <person name="Szollosi G.J."/>
            <person name="Szarkandi J.G."/>
            <person name="Papp V."/>
            <person name="Albert L."/>
            <person name="Andreopoulos W."/>
            <person name="Angelini C."/>
            <person name="Antonin V."/>
            <person name="Barry K.W."/>
            <person name="Bougher N.L."/>
            <person name="Buchanan P."/>
            <person name="Buyck B."/>
            <person name="Bense V."/>
            <person name="Catcheside P."/>
            <person name="Chovatia M."/>
            <person name="Cooper J."/>
            <person name="Damon W."/>
            <person name="Desjardin D."/>
            <person name="Finy P."/>
            <person name="Geml J."/>
            <person name="Haridas S."/>
            <person name="Hughes K."/>
            <person name="Justo A."/>
            <person name="Karasinski D."/>
            <person name="Kautmanova I."/>
            <person name="Kiss B."/>
            <person name="Kocsube S."/>
            <person name="Kotiranta H."/>
            <person name="LaButti K.M."/>
            <person name="Lechner B.E."/>
            <person name="Liimatainen K."/>
            <person name="Lipzen A."/>
            <person name="Lukacs Z."/>
            <person name="Mihaltcheva S."/>
            <person name="Morgado L.N."/>
            <person name="Niskanen T."/>
            <person name="Noordeloos M.E."/>
            <person name="Ohm R.A."/>
            <person name="Ortiz-Santana B."/>
            <person name="Ovrebo C."/>
            <person name="Racz N."/>
            <person name="Riley R."/>
            <person name="Savchenko A."/>
            <person name="Shiryaev A."/>
            <person name="Soop K."/>
            <person name="Spirin V."/>
            <person name="Szebenyi C."/>
            <person name="Tomsovsky M."/>
            <person name="Tulloss R.E."/>
            <person name="Uehling J."/>
            <person name="Grigoriev I.V."/>
            <person name="Vagvolgyi C."/>
            <person name="Papp T."/>
            <person name="Martin F.M."/>
            <person name="Miettinen O."/>
            <person name="Hibbett D.S."/>
            <person name="Nagy L.G."/>
        </authorList>
    </citation>
    <scope>NUCLEOTIDE SEQUENCE [LARGE SCALE GENOMIC DNA]</scope>
    <source>
        <strain evidence="2 3">CBS 166.37</strain>
    </source>
</reference>
<feature type="domain" description="Heterokaryon incompatibility" evidence="1">
    <location>
        <begin position="91"/>
        <end position="233"/>
    </location>
</feature>
<proteinExistence type="predicted"/>
<dbReference type="EMBL" id="ML213614">
    <property type="protein sequence ID" value="TFK36437.1"/>
    <property type="molecule type" value="Genomic_DNA"/>
</dbReference>
<sequence length="606" mass="68391">MQFEIPSPWPCNEHSHRCGQTPSLGHRCEAFYDTWSALRNAPPYPKWYDCVLEQCNPNVSSLGRAYARPGNCIHDGKLLFEEEINKENFRYLAVSYTWETAPEMIQWNGREVTEQALEIYKDLSKHTSLPLWIDAICIPQSKDKEEIKMKEIGKMADIYRGAQGVLCLIPDMLPGTSQFVSQAIKVMHSDHYRKLEEAGDVLGCYIFATAGENIYLQTLYSSRWWGRGWTFQEAVLNPKTYLIGPTEETIPIQDTWSLASIIQRRSTTTTGLTALSRPTSFWDSVMTMVSASKNKLSLGDAIGCVWRRDVGRKHDLVYSMLGVCQLRRIIPNYDIPFDDVLISLFQHASEDLDFSWLRWTFTIDHLNTSDGLCMVPLPQDILSQSTVSNVSKWHPVALKSLPAPRDGGGKGVFIPYQSLGVVRSQSSPQNLFEIIDELKKRGHGSREIWDMVFGLHIGFMADIEEAIGHGDGWADLILDQTLRILDGSMELHPTHSDMPSTLPFTKGISFMNYSIMAAQTWKDRLLVIMNCQGGTAVVPEHVSETGKSRLHRLPIELGKRRSLVAVVYDCSRYHINAVGVLAAQEHTGNGKWQAAKFGDRSFPNLS</sequence>
<dbReference type="STRING" id="68775.A0A5C3LV41"/>